<keyword evidence="2" id="KW-1185">Reference proteome</keyword>
<feature type="non-terminal residue" evidence="1">
    <location>
        <position position="1"/>
    </location>
</feature>
<gene>
    <name evidence="1" type="ORF">MSPICULIGERA_LOCUS24446</name>
</gene>
<dbReference type="InterPro" id="IPR013783">
    <property type="entry name" value="Ig-like_fold"/>
</dbReference>
<evidence type="ECO:0000313" key="1">
    <source>
        <dbReference type="EMBL" id="CAJ0586441.1"/>
    </source>
</evidence>
<dbReference type="InterPro" id="IPR008962">
    <property type="entry name" value="PapD-like_sf"/>
</dbReference>
<organism evidence="1 2">
    <name type="scientific">Mesorhabditis spiculigera</name>
    <dbReference type="NCBI Taxonomy" id="96644"/>
    <lineage>
        <taxon>Eukaryota</taxon>
        <taxon>Metazoa</taxon>
        <taxon>Ecdysozoa</taxon>
        <taxon>Nematoda</taxon>
        <taxon>Chromadorea</taxon>
        <taxon>Rhabditida</taxon>
        <taxon>Rhabditina</taxon>
        <taxon>Rhabditomorpha</taxon>
        <taxon>Rhabditoidea</taxon>
        <taxon>Rhabditidae</taxon>
        <taxon>Mesorhabditinae</taxon>
        <taxon>Mesorhabditis</taxon>
    </lineage>
</organism>
<reference evidence="1" key="1">
    <citation type="submission" date="2023-06" db="EMBL/GenBank/DDBJ databases">
        <authorList>
            <person name="Delattre M."/>
        </authorList>
    </citation>
    <scope>NUCLEOTIDE SEQUENCE</scope>
    <source>
        <strain evidence="1">AF72</strain>
    </source>
</reference>
<evidence type="ECO:0000313" key="2">
    <source>
        <dbReference type="Proteomes" id="UP001177023"/>
    </source>
</evidence>
<name>A0AA36DHI3_9BILA</name>
<dbReference type="Proteomes" id="UP001177023">
    <property type="component" value="Unassembled WGS sequence"/>
</dbReference>
<sequence length="105" mass="11211">MAAPIVCDPATASFPPGGGTVKLRLNNKTTKKYMIQVELSDPTNYVTNLPATDMMATGDSRLFEIQKKPAGAGGMLKITYYDILPASKGGEMVCQEAGKIEVKLT</sequence>
<accession>A0AA36DHI3</accession>
<dbReference type="AlphaFoldDB" id="A0AA36DHI3"/>
<dbReference type="SUPFAM" id="SSF49354">
    <property type="entry name" value="PapD-like"/>
    <property type="match status" value="1"/>
</dbReference>
<protein>
    <submittedName>
        <fullName evidence="1">Uncharacterized protein</fullName>
    </submittedName>
</protein>
<comment type="caution">
    <text evidence="1">The sequence shown here is derived from an EMBL/GenBank/DDBJ whole genome shotgun (WGS) entry which is preliminary data.</text>
</comment>
<dbReference type="Gene3D" id="2.60.40.10">
    <property type="entry name" value="Immunoglobulins"/>
    <property type="match status" value="1"/>
</dbReference>
<dbReference type="EMBL" id="CATQJA010002708">
    <property type="protein sequence ID" value="CAJ0586441.1"/>
    <property type="molecule type" value="Genomic_DNA"/>
</dbReference>
<proteinExistence type="predicted"/>